<proteinExistence type="predicted"/>
<organism evidence="1 2">
    <name type="scientific">Mycobacterium basiliense</name>
    <dbReference type="NCBI Taxonomy" id="2094119"/>
    <lineage>
        <taxon>Bacteria</taxon>
        <taxon>Bacillati</taxon>
        <taxon>Actinomycetota</taxon>
        <taxon>Actinomycetes</taxon>
        <taxon>Mycobacteriales</taxon>
        <taxon>Mycobacteriaceae</taxon>
        <taxon>Mycobacterium</taxon>
    </lineage>
</organism>
<dbReference type="KEGG" id="mbai:MB901379_03241"/>
<reference evidence="2" key="1">
    <citation type="submission" date="2018-02" db="EMBL/GenBank/DDBJ databases">
        <authorList>
            <person name="Seth-Smith MB H."/>
            <person name="Seth-Smith H."/>
        </authorList>
    </citation>
    <scope>NUCLEOTIDE SEQUENCE [LARGE SCALE GENOMIC DNA]</scope>
</reference>
<keyword evidence="2" id="KW-1185">Reference proteome</keyword>
<dbReference type="Proteomes" id="UP000269998">
    <property type="component" value="Chromosome"/>
</dbReference>
<protein>
    <submittedName>
        <fullName evidence="1">Uncharacterized protein</fullName>
    </submittedName>
</protein>
<dbReference type="AlphaFoldDB" id="A0A447GGL9"/>
<evidence type="ECO:0000313" key="1">
    <source>
        <dbReference type="EMBL" id="VDM89661.1"/>
    </source>
</evidence>
<evidence type="ECO:0000313" key="2">
    <source>
        <dbReference type="Proteomes" id="UP000269998"/>
    </source>
</evidence>
<name>A0A447GGL9_9MYCO</name>
<gene>
    <name evidence="1" type="ORF">MB901379_03241</name>
</gene>
<dbReference type="EMBL" id="LR130759">
    <property type="protein sequence ID" value="VDM89661.1"/>
    <property type="molecule type" value="Genomic_DNA"/>
</dbReference>
<sequence>MAVRYPAGGHAPTSKTVLGHLLLRDANRDTPLLYPGAQLS</sequence>
<accession>A0A447GGL9</accession>